<dbReference type="Proteomes" id="UP000821865">
    <property type="component" value="Chromosome 5"/>
</dbReference>
<reference evidence="1" key="1">
    <citation type="submission" date="2020-05" db="EMBL/GenBank/DDBJ databases">
        <title>Large-scale comparative analyses of tick genomes elucidate their genetic diversity and vector capacities.</title>
        <authorList>
            <person name="Jia N."/>
            <person name="Wang J."/>
            <person name="Shi W."/>
            <person name="Du L."/>
            <person name="Sun Y."/>
            <person name="Zhan W."/>
            <person name="Jiang J."/>
            <person name="Wang Q."/>
            <person name="Zhang B."/>
            <person name="Ji P."/>
            <person name="Sakyi L.B."/>
            <person name="Cui X."/>
            <person name="Yuan T."/>
            <person name="Jiang B."/>
            <person name="Yang W."/>
            <person name="Lam T.T.-Y."/>
            <person name="Chang Q."/>
            <person name="Ding S."/>
            <person name="Wang X."/>
            <person name="Zhu J."/>
            <person name="Ruan X."/>
            <person name="Zhao L."/>
            <person name="Wei J."/>
            <person name="Que T."/>
            <person name="Du C."/>
            <person name="Cheng J."/>
            <person name="Dai P."/>
            <person name="Han X."/>
            <person name="Huang E."/>
            <person name="Gao Y."/>
            <person name="Liu J."/>
            <person name="Shao H."/>
            <person name="Ye R."/>
            <person name="Li L."/>
            <person name="Wei W."/>
            <person name="Wang X."/>
            <person name="Wang C."/>
            <person name="Yang T."/>
            <person name="Huo Q."/>
            <person name="Li W."/>
            <person name="Guo W."/>
            <person name="Chen H."/>
            <person name="Zhou L."/>
            <person name="Ni X."/>
            <person name="Tian J."/>
            <person name="Zhou Y."/>
            <person name="Sheng Y."/>
            <person name="Liu T."/>
            <person name="Pan Y."/>
            <person name="Xia L."/>
            <person name="Li J."/>
            <person name="Zhao F."/>
            <person name="Cao W."/>
        </authorList>
    </citation>
    <scope>NUCLEOTIDE SEQUENCE</scope>
    <source>
        <strain evidence="1">Dsil-2018</strain>
    </source>
</reference>
<accession>A0ACB8CQP1</accession>
<keyword evidence="2" id="KW-1185">Reference proteome</keyword>
<gene>
    <name evidence="1" type="ORF">HPB49_009402</name>
</gene>
<protein>
    <submittedName>
        <fullName evidence="1">Uncharacterized protein</fullName>
    </submittedName>
</protein>
<name>A0ACB8CQP1_DERSI</name>
<proteinExistence type="predicted"/>
<dbReference type="EMBL" id="CM023474">
    <property type="protein sequence ID" value="KAH7949414.1"/>
    <property type="molecule type" value="Genomic_DNA"/>
</dbReference>
<evidence type="ECO:0000313" key="1">
    <source>
        <dbReference type="EMBL" id="KAH7949414.1"/>
    </source>
</evidence>
<comment type="caution">
    <text evidence="1">The sequence shown here is derived from an EMBL/GenBank/DDBJ whole genome shotgun (WGS) entry which is preliminary data.</text>
</comment>
<evidence type="ECO:0000313" key="2">
    <source>
        <dbReference type="Proteomes" id="UP000821865"/>
    </source>
</evidence>
<organism evidence="1 2">
    <name type="scientific">Dermacentor silvarum</name>
    <name type="common">Tick</name>
    <dbReference type="NCBI Taxonomy" id="543639"/>
    <lineage>
        <taxon>Eukaryota</taxon>
        <taxon>Metazoa</taxon>
        <taxon>Ecdysozoa</taxon>
        <taxon>Arthropoda</taxon>
        <taxon>Chelicerata</taxon>
        <taxon>Arachnida</taxon>
        <taxon>Acari</taxon>
        <taxon>Parasitiformes</taxon>
        <taxon>Ixodida</taxon>
        <taxon>Ixodoidea</taxon>
        <taxon>Ixodidae</taxon>
        <taxon>Rhipicephalinae</taxon>
        <taxon>Dermacentor</taxon>
    </lineage>
</organism>
<sequence>MLRLAPTSHFLLGKRATCLPQQSGAALPRATSIDLRRQSRHRQALADPLWKGWCKEYLLILCSAQEVTPKLLPQLQVGDVVLVRDDDSPPILWKLTRVMELLPGRDGVARACCLKSVSGSVISRLVQAVTFREARSL</sequence>